<name>A0A2G5PBE8_9MYCO</name>
<dbReference type="InterPro" id="IPR000073">
    <property type="entry name" value="AB_hydrolase_1"/>
</dbReference>
<keyword evidence="2" id="KW-0645">Protease</keyword>
<dbReference type="STRING" id="85968.GCA_900073015_00960"/>
<protein>
    <submittedName>
        <fullName evidence="2">Prolyl aminopeptidase</fullName>
    </submittedName>
</protein>
<gene>
    <name evidence="2" type="ORF">CQY22_009515</name>
</gene>
<comment type="caution">
    <text evidence="2">The sequence shown here is derived from an EMBL/GenBank/DDBJ whole genome shotgun (WGS) entry which is preliminary data.</text>
</comment>
<evidence type="ECO:0000313" key="2">
    <source>
        <dbReference type="EMBL" id="PIB75370.1"/>
    </source>
</evidence>
<reference evidence="2 3" key="1">
    <citation type="journal article" date="2017" name="Infect. Genet. Evol.">
        <title>The new phylogeny of the genus Mycobacterium: The old and the news.</title>
        <authorList>
            <person name="Tortoli E."/>
            <person name="Fedrizzi T."/>
            <person name="Meehan C.J."/>
            <person name="Trovato A."/>
            <person name="Grottola A."/>
            <person name="Giacobazzi E."/>
            <person name="Serpini G.F."/>
            <person name="Tagliazucchi S."/>
            <person name="Fabio A."/>
            <person name="Bettua C."/>
            <person name="Bertorelli R."/>
            <person name="Frascaro F."/>
            <person name="De Sanctis V."/>
            <person name="Pecorari M."/>
            <person name="Jousson O."/>
            <person name="Segata N."/>
            <person name="Cirillo D.M."/>
        </authorList>
    </citation>
    <scope>NUCLEOTIDE SEQUENCE [LARGE SCALE GENOMIC DNA]</scope>
    <source>
        <strain evidence="2 3">CIP1034565</strain>
    </source>
</reference>
<dbReference type="EMBL" id="PDCN02000010">
    <property type="protein sequence ID" value="PIB75370.1"/>
    <property type="molecule type" value="Genomic_DNA"/>
</dbReference>
<evidence type="ECO:0000259" key="1">
    <source>
        <dbReference type="Pfam" id="PF00561"/>
    </source>
</evidence>
<keyword evidence="3" id="KW-1185">Reference proteome</keyword>
<dbReference type="Proteomes" id="UP000230551">
    <property type="component" value="Unassembled WGS sequence"/>
</dbReference>
<dbReference type="InterPro" id="IPR050471">
    <property type="entry name" value="AB_hydrolase"/>
</dbReference>
<dbReference type="InterPro" id="IPR029058">
    <property type="entry name" value="AB_hydrolase_fold"/>
</dbReference>
<sequence>MATTGLERMATAEINRAGGRVRRPAGAEQIDIAYVRPTPSNGTPLVAIPGGPGMGSIVPYRSLRRRAVRDGVDILMMEHRGVGASRKTLSGNDIAMDAVTIGAVVDDLAAVLDHAGIERAVIYGTSYGTYLAQVFGVRHPDRVAAMVLDSPMLSAEGDVAVIRRFLRGLLLDGPSSLATAVRSLLSADLVPIAGLNHVVQVVYEFAGPTAAERLVRARLDGRGKLAWRRIAALGEIEVAGDGRRFIVEPDLVAGIAHGELGLSHNPDGLPFDPVSTYLRDDAPRFQGEPEDLPATLPAFDWPTAVISGDRDLRTPRPVADQVTELIPDAVLVPIADMAHSALDTHPLAALAVARAALDGTLHADGLSARIATLPRKGPSSLLGPLIRAGINLDLAVSGARQRIKAARG</sequence>
<keyword evidence="2" id="KW-0031">Aminopeptidase</keyword>
<dbReference type="Pfam" id="PF00561">
    <property type="entry name" value="Abhydrolase_1"/>
    <property type="match status" value="1"/>
</dbReference>
<dbReference type="OrthoDB" id="3253328at2"/>
<dbReference type="AlphaFoldDB" id="A0A2G5PBE8"/>
<dbReference type="RefSeq" id="WP_090586816.1">
    <property type="nucleotide sequence ID" value="NZ_CP104302.1"/>
</dbReference>
<feature type="domain" description="AB hydrolase-1" evidence="1">
    <location>
        <begin position="44"/>
        <end position="154"/>
    </location>
</feature>
<dbReference type="SUPFAM" id="SSF53474">
    <property type="entry name" value="alpha/beta-Hydrolases"/>
    <property type="match status" value="1"/>
</dbReference>
<proteinExistence type="predicted"/>
<dbReference type="PANTHER" id="PTHR43433">
    <property type="entry name" value="HYDROLASE, ALPHA/BETA FOLD FAMILY PROTEIN"/>
    <property type="match status" value="1"/>
</dbReference>
<organism evidence="2 3">
    <name type="scientific">Mycolicibacterium brumae</name>
    <dbReference type="NCBI Taxonomy" id="85968"/>
    <lineage>
        <taxon>Bacteria</taxon>
        <taxon>Bacillati</taxon>
        <taxon>Actinomycetota</taxon>
        <taxon>Actinomycetes</taxon>
        <taxon>Mycobacteriales</taxon>
        <taxon>Mycobacteriaceae</taxon>
        <taxon>Mycolicibacterium</taxon>
    </lineage>
</organism>
<keyword evidence="2" id="KW-0378">Hydrolase</keyword>
<evidence type="ECO:0000313" key="3">
    <source>
        <dbReference type="Proteomes" id="UP000230551"/>
    </source>
</evidence>
<dbReference type="PANTHER" id="PTHR43433:SF5">
    <property type="entry name" value="AB HYDROLASE-1 DOMAIN-CONTAINING PROTEIN"/>
    <property type="match status" value="1"/>
</dbReference>
<accession>A0A2G5PBE8</accession>
<dbReference type="GO" id="GO:0004177">
    <property type="term" value="F:aminopeptidase activity"/>
    <property type="evidence" value="ECO:0007669"/>
    <property type="project" value="UniProtKB-KW"/>
</dbReference>
<dbReference type="Gene3D" id="3.40.50.1820">
    <property type="entry name" value="alpha/beta hydrolase"/>
    <property type="match status" value="1"/>
</dbReference>